<keyword evidence="3" id="KW-1003">Cell membrane</keyword>
<dbReference type="InterPro" id="IPR003967">
    <property type="entry name" value="K_chnl_volt-dep_ERG"/>
</dbReference>
<keyword evidence="11" id="KW-0391">Immunity</keyword>
<feature type="compositionally biased region" description="Basic residues" evidence="24">
    <location>
        <begin position="883"/>
        <end position="893"/>
    </location>
</feature>
<dbReference type="InterPro" id="IPR011545">
    <property type="entry name" value="DEAD/DEAH_box_helicase_dom"/>
</dbReference>
<organism evidence="29 30">
    <name type="scientific">Acipenser ruthenus</name>
    <name type="common">Sterlet sturgeon</name>
    <dbReference type="NCBI Taxonomy" id="7906"/>
    <lineage>
        <taxon>Eukaryota</taxon>
        <taxon>Metazoa</taxon>
        <taxon>Chordata</taxon>
        <taxon>Craniata</taxon>
        <taxon>Vertebrata</taxon>
        <taxon>Euteleostomi</taxon>
        <taxon>Actinopterygii</taxon>
        <taxon>Chondrostei</taxon>
        <taxon>Acipenseriformes</taxon>
        <taxon>Acipenseridae</taxon>
        <taxon>Acipenser</taxon>
    </lineage>
</organism>
<feature type="region of interest" description="Disordered" evidence="24">
    <location>
        <begin position="1246"/>
        <end position="1295"/>
    </location>
</feature>
<evidence type="ECO:0000256" key="18">
    <source>
        <dbReference type="ARBA" id="ARBA00023170"/>
    </source>
</evidence>
<dbReference type="Pfam" id="PF00027">
    <property type="entry name" value="cNMP_binding"/>
    <property type="match status" value="1"/>
</dbReference>
<dbReference type="SUPFAM" id="SSF81321">
    <property type="entry name" value="Family A G protein-coupled receptor-like"/>
    <property type="match status" value="1"/>
</dbReference>
<evidence type="ECO:0000259" key="27">
    <source>
        <dbReference type="PROSITE" id="PS50262"/>
    </source>
</evidence>
<keyword evidence="12" id="KW-0851">Voltage-gated channel</keyword>
<dbReference type="Gene3D" id="1.20.1070.10">
    <property type="entry name" value="Rhodopsin 7-helix transmembrane proteins"/>
    <property type="match status" value="1"/>
</dbReference>
<evidence type="ECO:0000256" key="10">
    <source>
        <dbReference type="ARBA" id="ARBA00022843"/>
    </source>
</evidence>
<dbReference type="InterPro" id="IPR031964">
    <property type="entry name" value="CARD_dom"/>
</dbReference>
<dbReference type="SUPFAM" id="SSF81324">
    <property type="entry name" value="Voltage-gated potassium channels"/>
    <property type="match status" value="1"/>
</dbReference>
<keyword evidence="20" id="KW-0807">Transducer</keyword>
<dbReference type="EMBL" id="SCEB01215569">
    <property type="protein sequence ID" value="RXM28898.1"/>
    <property type="molecule type" value="Genomic_DNA"/>
</dbReference>
<dbReference type="GO" id="GO:0005886">
    <property type="term" value="C:plasma membrane"/>
    <property type="evidence" value="ECO:0007669"/>
    <property type="project" value="UniProtKB-SubCell"/>
</dbReference>
<feature type="transmembrane region" description="Helical" evidence="25">
    <location>
        <begin position="640"/>
        <end position="661"/>
    </location>
</feature>
<keyword evidence="6" id="KW-0597">Phosphoprotein</keyword>
<feature type="transmembrane region" description="Helical" evidence="25">
    <location>
        <begin position="1881"/>
        <end position="1900"/>
    </location>
</feature>
<dbReference type="SUPFAM" id="SSF51206">
    <property type="entry name" value="cAMP-binding domain-like"/>
    <property type="match status" value="1"/>
</dbReference>
<dbReference type="Gene3D" id="3.30.450.20">
    <property type="entry name" value="PAS domain"/>
    <property type="match status" value="1"/>
</dbReference>
<evidence type="ECO:0000256" key="23">
    <source>
        <dbReference type="SAM" id="Coils"/>
    </source>
</evidence>
<dbReference type="Pfam" id="PF00270">
    <property type="entry name" value="DEAD"/>
    <property type="match status" value="1"/>
</dbReference>
<keyword evidence="14 25" id="KW-1133">Transmembrane helix</keyword>
<dbReference type="Pfam" id="PF16739">
    <property type="entry name" value="CARD_2"/>
    <property type="match status" value="1"/>
</dbReference>
<feature type="transmembrane region" description="Helical" evidence="25">
    <location>
        <begin position="609"/>
        <end position="628"/>
    </location>
</feature>
<dbReference type="GO" id="GO:0004930">
    <property type="term" value="F:G protein-coupled receptor activity"/>
    <property type="evidence" value="ECO:0007669"/>
    <property type="project" value="UniProtKB-KW"/>
</dbReference>
<evidence type="ECO:0000256" key="12">
    <source>
        <dbReference type="ARBA" id="ARBA00022882"/>
    </source>
</evidence>
<keyword evidence="8 25" id="KW-0812">Transmembrane</keyword>
<dbReference type="InterPro" id="IPR000595">
    <property type="entry name" value="cNMP-bd_dom"/>
</dbReference>
<evidence type="ECO:0000256" key="24">
    <source>
        <dbReference type="SAM" id="MobiDB-lite"/>
    </source>
</evidence>
<dbReference type="GO" id="GO:0005737">
    <property type="term" value="C:cytoplasm"/>
    <property type="evidence" value="ECO:0007669"/>
    <property type="project" value="UniProtKB-ARBA"/>
</dbReference>
<keyword evidence="4" id="KW-1017">Isopeptide bond</keyword>
<dbReference type="GO" id="GO:0005242">
    <property type="term" value="F:inward rectifier potassium channel activity"/>
    <property type="evidence" value="ECO:0007669"/>
    <property type="project" value="TreeGrafter"/>
</dbReference>
<keyword evidence="30" id="KW-1185">Reference proteome</keyword>
<evidence type="ECO:0000256" key="5">
    <source>
        <dbReference type="ARBA" id="ARBA00022538"/>
    </source>
</evidence>
<dbReference type="Pfam" id="PF00520">
    <property type="entry name" value="Ion_trans"/>
    <property type="match status" value="1"/>
</dbReference>
<evidence type="ECO:0000256" key="8">
    <source>
        <dbReference type="ARBA" id="ARBA00022692"/>
    </source>
</evidence>
<dbReference type="FunFam" id="3.30.450.20:FF:000001">
    <property type="entry name" value="Potassium voltage-gated channel subfamily H member 7"/>
    <property type="match status" value="1"/>
</dbReference>
<evidence type="ECO:0000256" key="22">
    <source>
        <dbReference type="ARBA" id="ARBA00034430"/>
    </source>
</evidence>
<evidence type="ECO:0000256" key="7">
    <source>
        <dbReference type="ARBA" id="ARBA00022588"/>
    </source>
</evidence>
<feature type="transmembrane region" description="Helical" evidence="25">
    <location>
        <begin position="407"/>
        <end position="428"/>
    </location>
</feature>
<keyword evidence="19" id="KW-0325">Glycoprotein</keyword>
<name>A0A444U158_ACIRT</name>
<evidence type="ECO:0000256" key="25">
    <source>
        <dbReference type="SAM" id="Phobius"/>
    </source>
</evidence>
<dbReference type="FunFam" id="1.20.1070.10:FF:000035">
    <property type="entry name" value="C-C chemokine receptor type 6"/>
    <property type="match status" value="1"/>
</dbReference>
<evidence type="ECO:0000256" key="3">
    <source>
        <dbReference type="ARBA" id="ARBA00022475"/>
    </source>
</evidence>
<dbReference type="CDD" id="cd00130">
    <property type="entry name" value="PAS"/>
    <property type="match status" value="1"/>
</dbReference>
<feature type="region of interest" description="Disordered" evidence="24">
    <location>
        <begin position="968"/>
        <end position="1003"/>
    </location>
</feature>
<dbReference type="PRINTS" id="PR01470">
    <property type="entry name" value="ERGCHANNEL"/>
</dbReference>
<dbReference type="PANTHER" id="PTHR10217:SF466">
    <property type="entry name" value="POTASSIUM VOLTAGE-GATED CHANNEL SUBFAMILY H MEMBER 7"/>
    <property type="match status" value="1"/>
</dbReference>
<dbReference type="FunFam" id="1.10.287.70:FF:000020">
    <property type="entry name" value="Potassium channel, voltage-gated eag-related subfamily H, member 7"/>
    <property type="match status" value="1"/>
</dbReference>
<dbReference type="CDD" id="cd15175">
    <property type="entry name" value="7tmA_CCR7"/>
    <property type="match status" value="1"/>
</dbReference>
<dbReference type="InterPro" id="IPR014001">
    <property type="entry name" value="Helicase_ATP-bd"/>
</dbReference>
<dbReference type="CDD" id="cd00038">
    <property type="entry name" value="CAP_ED"/>
    <property type="match status" value="1"/>
</dbReference>
<evidence type="ECO:0000256" key="14">
    <source>
        <dbReference type="ARBA" id="ARBA00022989"/>
    </source>
</evidence>
<dbReference type="GO" id="GO:0045087">
    <property type="term" value="P:innate immune response"/>
    <property type="evidence" value="ECO:0007669"/>
    <property type="project" value="UniProtKB-KW"/>
</dbReference>
<evidence type="ECO:0000313" key="30">
    <source>
        <dbReference type="Proteomes" id="UP000289886"/>
    </source>
</evidence>
<dbReference type="FunFam" id="2.60.120.10:FF:000011">
    <property type="entry name" value="Potassium channel, voltage-gated eag-related subfamily H, member 7"/>
    <property type="match status" value="1"/>
</dbReference>
<dbReference type="Pfam" id="PF18119">
    <property type="entry name" value="RIG-I_C"/>
    <property type="match status" value="1"/>
</dbReference>
<evidence type="ECO:0000313" key="29">
    <source>
        <dbReference type="EMBL" id="RXM28898.1"/>
    </source>
</evidence>
<keyword evidence="18" id="KW-0675">Receptor</keyword>
<keyword evidence="2" id="KW-0813">Transport</keyword>
<dbReference type="InterPro" id="IPR027417">
    <property type="entry name" value="P-loop_NTPase"/>
</dbReference>
<keyword evidence="15" id="KW-0297">G-protein coupled receptor</keyword>
<comment type="catalytic activity">
    <reaction evidence="22">
        <text>K(+)(in) = K(+)(out)</text>
        <dbReference type="Rhea" id="RHEA:29463"/>
        <dbReference type="ChEBI" id="CHEBI:29103"/>
    </reaction>
</comment>
<dbReference type="InterPro" id="IPR003938">
    <property type="entry name" value="K_chnl_volt-dep_EAG/ELK/ERG"/>
</dbReference>
<keyword evidence="9" id="KW-0631">Potassium channel</keyword>
<dbReference type="SUPFAM" id="SSF55785">
    <property type="entry name" value="PYP-like sensor domain (PAS domain)"/>
    <property type="match status" value="1"/>
</dbReference>
<dbReference type="Gene3D" id="1.10.287.70">
    <property type="match status" value="1"/>
</dbReference>
<dbReference type="PROSITE" id="PS00237">
    <property type="entry name" value="G_PROTEIN_RECEP_F1_1"/>
    <property type="match status" value="1"/>
</dbReference>
<dbReference type="InterPro" id="IPR000014">
    <property type="entry name" value="PAS"/>
</dbReference>
<dbReference type="InterPro" id="IPR017452">
    <property type="entry name" value="GPCR_Rhodpsn_7TM"/>
</dbReference>
<comment type="subcellular location">
    <subcellularLocation>
        <location evidence="1">Cell membrane</location>
        <topology evidence="1">Multi-pass membrane protein</topology>
    </subcellularLocation>
</comment>
<keyword evidence="21" id="KW-0407">Ion channel</keyword>
<dbReference type="FunFam" id="1.10.1200.260:FF:000001">
    <property type="entry name" value="Potassium voltage-gated channel subfamily H member 7"/>
    <property type="match status" value="1"/>
</dbReference>
<accession>A0A444U158</accession>
<dbReference type="InterPro" id="IPR018490">
    <property type="entry name" value="cNMP-bd_dom_sf"/>
</dbReference>
<evidence type="ECO:0000256" key="17">
    <source>
        <dbReference type="ARBA" id="ARBA00023136"/>
    </source>
</evidence>
<feature type="compositionally biased region" description="Basic and acidic residues" evidence="24">
    <location>
        <begin position="978"/>
        <end position="988"/>
    </location>
</feature>
<dbReference type="PROSITE" id="PS51192">
    <property type="entry name" value="HELICASE_ATP_BIND_1"/>
    <property type="match status" value="1"/>
</dbReference>
<feature type="domain" description="Helicase ATP-binding" evidence="28">
    <location>
        <begin position="1315"/>
        <end position="1508"/>
    </location>
</feature>
<dbReference type="Proteomes" id="UP000289886">
    <property type="component" value="Unassembled WGS sequence"/>
</dbReference>
<comment type="caution">
    <text evidence="29">The sequence shown here is derived from an EMBL/GenBank/DDBJ whole genome shotgun (WGS) entry which is preliminary data.</text>
</comment>
<keyword evidence="16" id="KW-0406">Ion transport</keyword>
<evidence type="ECO:0000259" key="28">
    <source>
        <dbReference type="PROSITE" id="PS51192"/>
    </source>
</evidence>
<dbReference type="GO" id="GO:0003676">
    <property type="term" value="F:nucleic acid binding"/>
    <property type="evidence" value="ECO:0007669"/>
    <property type="project" value="InterPro"/>
</dbReference>
<feature type="transmembrane region" description="Helical" evidence="25">
    <location>
        <begin position="1846"/>
        <end position="1869"/>
    </location>
</feature>
<keyword evidence="5" id="KW-0633">Potassium transport</keyword>
<proteinExistence type="predicted"/>
<dbReference type="Gene3D" id="1.20.1320.30">
    <property type="match status" value="1"/>
</dbReference>
<dbReference type="Pfam" id="PF00001">
    <property type="entry name" value="7tm_1"/>
    <property type="match status" value="1"/>
</dbReference>
<feature type="transmembrane region" description="Helical" evidence="25">
    <location>
        <begin position="544"/>
        <end position="568"/>
    </location>
</feature>
<dbReference type="FunFam" id="3.40.50.300:FF:000893">
    <property type="entry name" value="Interferon-induced with helicase C domain 1"/>
    <property type="match status" value="1"/>
</dbReference>
<evidence type="ECO:0000256" key="16">
    <source>
        <dbReference type="ARBA" id="ARBA00023065"/>
    </source>
</evidence>
<dbReference type="PANTHER" id="PTHR10217">
    <property type="entry name" value="VOLTAGE AND LIGAND GATED POTASSIUM CHANNEL"/>
    <property type="match status" value="1"/>
</dbReference>
<feature type="region of interest" description="Disordered" evidence="24">
    <location>
        <begin position="1127"/>
        <end position="1158"/>
    </location>
</feature>
<dbReference type="InterPro" id="IPR035965">
    <property type="entry name" value="PAS-like_dom_sf"/>
</dbReference>
<dbReference type="Pfam" id="PF13426">
    <property type="entry name" value="PAS_9"/>
    <property type="match status" value="1"/>
</dbReference>
<evidence type="ECO:0000259" key="26">
    <source>
        <dbReference type="PROSITE" id="PS50042"/>
    </source>
</evidence>
<dbReference type="SMART" id="SM00100">
    <property type="entry name" value="cNMP"/>
    <property type="match status" value="1"/>
</dbReference>
<gene>
    <name evidence="29" type="ORF">EOD39_9345</name>
</gene>
<feature type="domain" description="Cyclic nucleotide-binding" evidence="26">
    <location>
        <begin position="740"/>
        <end position="840"/>
    </location>
</feature>
<dbReference type="InterPro" id="IPR014710">
    <property type="entry name" value="RmlC-like_jellyroll"/>
</dbReference>
<keyword evidence="17 25" id="KW-0472">Membrane</keyword>
<dbReference type="Gene3D" id="3.40.50.300">
    <property type="entry name" value="P-loop containing nucleotide triphosphate hydrolases"/>
    <property type="match status" value="1"/>
</dbReference>
<dbReference type="InterPro" id="IPR005821">
    <property type="entry name" value="Ion_trans_dom"/>
</dbReference>
<evidence type="ECO:0000256" key="1">
    <source>
        <dbReference type="ARBA" id="ARBA00004651"/>
    </source>
</evidence>
<dbReference type="Gene3D" id="1.10.1200.260">
    <property type="match status" value="1"/>
</dbReference>
<evidence type="ECO:0000256" key="21">
    <source>
        <dbReference type="ARBA" id="ARBA00023303"/>
    </source>
</evidence>
<dbReference type="InterPro" id="IPR050818">
    <property type="entry name" value="KCNH_animal-type"/>
</dbReference>
<dbReference type="GO" id="GO:0005524">
    <property type="term" value="F:ATP binding"/>
    <property type="evidence" value="ECO:0007669"/>
    <property type="project" value="InterPro"/>
</dbReference>
<evidence type="ECO:0000256" key="15">
    <source>
        <dbReference type="ARBA" id="ARBA00023040"/>
    </source>
</evidence>
<dbReference type="InterPro" id="IPR041204">
    <property type="entry name" value="RIG-I-like_C"/>
</dbReference>
<evidence type="ECO:0000256" key="4">
    <source>
        <dbReference type="ARBA" id="ARBA00022499"/>
    </source>
</evidence>
<feature type="transmembrane region" description="Helical" evidence="25">
    <location>
        <begin position="1714"/>
        <end position="1733"/>
    </location>
</feature>
<evidence type="ECO:0000256" key="13">
    <source>
        <dbReference type="ARBA" id="ARBA00022958"/>
    </source>
</evidence>
<feature type="transmembrane region" description="Helical" evidence="25">
    <location>
        <begin position="1677"/>
        <end position="1702"/>
    </location>
</feature>
<protein>
    <submittedName>
        <fullName evidence="29">Potassium voltage-gated channel subfamily H member 7</fullName>
    </submittedName>
</protein>
<evidence type="ECO:0000256" key="2">
    <source>
        <dbReference type="ARBA" id="ARBA00022448"/>
    </source>
</evidence>
<dbReference type="GO" id="GO:0034702">
    <property type="term" value="C:monoatomic ion channel complex"/>
    <property type="evidence" value="ECO:0007669"/>
    <property type="project" value="UniProtKB-KW"/>
</dbReference>
<dbReference type="SUPFAM" id="SSF52540">
    <property type="entry name" value="P-loop containing nucleoside triphosphate hydrolases"/>
    <property type="match status" value="1"/>
</dbReference>
<dbReference type="PROSITE" id="PS50262">
    <property type="entry name" value="G_PROTEIN_RECEP_F1_2"/>
    <property type="match status" value="1"/>
</dbReference>
<feature type="region of interest" description="Disordered" evidence="24">
    <location>
        <begin position="865"/>
        <end position="907"/>
    </location>
</feature>
<evidence type="ECO:0000256" key="20">
    <source>
        <dbReference type="ARBA" id="ARBA00023224"/>
    </source>
</evidence>
<feature type="compositionally biased region" description="Low complexity" evidence="24">
    <location>
        <begin position="1264"/>
        <end position="1273"/>
    </location>
</feature>
<keyword evidence="23" id="KW-0175">Coiled coil</keyword>
<keyword evidence="7" id="KW-0399">Innate immunity</keyword>
<evidence type="ECO:0000256" key="11">
    <source>
        <dbReference type="ARBA" id="ARBA00022859"/>
    </source>
</evidence>
<feature type="domain" description="G-protein coupled receptors family 1 profile" evidence="27">
    <location>
        <begin position="1693"/>
        <end position="1944"/>
    </location>
</feature>
<dbReference type="InterPro" id="IPR000276">
    <property type="entry name" value="GPCR_Rhodpsn"/>
</dbReference>
<feature type="coiled-coil region" evidence="23">
    <location>
        <begin position="1012"/>
        <end position="1039"/>
    </location>
</feature>
<dbReference type="SMART" id="SM00487">
    <property type="entry name" value="DEXDc"/>
    <property type="match status" value="1"/>
</dbReference>
<evidence type="ECO:0000256" key="9">
    <source>
        <dbReference type="ARBA" id="ARBA00022826"/>
    </source>
</evidence>
<dbReference type="Gene3D" id="2.60.120.10">
    <property type="entry name" value="Jelly Rolls"/>
    <property type="match status" value="1"/>
</dbReference>
<feature type="transmembrane region" description="Helical" evidence="25">
    <location>
        <begin position="1739"/>
        <end position="1768"/>
    </location>
</feature>
<keyword evidence="10" id="KW-0832">Ubl conjugation</keyword>
<dbReference type="InterPro" id="IPR011029">
    <property type="entry name" value="DEATH-like_dom_sf"/>
</dbReference>
<feature type="transmembrane region" description="Helical" evidence="25">
    <location>
        <begin position="1789"/>
        <end position="1809"/>
    </location>
</feature>
<dbReference type="PRINTS" id="PR01463">
    <property type="entry name" value="EAGCHANLFMLY"/>
</dbReference>
<evidence type="ECO:0000256" key="6">
    <source>
        <dbReference type="ARBA" id="ARBA00022553"/>
    </source>
</evidence>
<dbReference type="PROSITE" id="PS50042">
    <property type="entry name" value="CNMP_BINDING_3"/>
    <property type="match status" value="1"/>
</dbReference>
<feature type="compositionally biased region" description="Basic and acidic residues" evidence="24">
    <location>
        <begin position="894"/>
        <end position="907"/>
    </location>
</feature>
<dbReference type="GO" id="GO:0042391">
    <property type="term" value="P:regulation of membrane potential"/>
    <property type="evidence" value="ECO:0007669"/>
    <property type="project" value="TreeGrafter"/>
</dbReference>
<sequence>MPVRRGHVAPQNTFLGIIIRKFEGQNKKFIIANARVQNCAIIYCNDGFCEMTGFSRPDVMQKPCTCDFLHGPHTKRHDIAQVAQALLGSDERKVEITYHRKDESIFLCNTHIIPVKNQEGVVMMFILNFDYVLDEETGGSSERLNHTSPAKPEHRKGRFFRLRLAGLRLLGTSKESLPQEDPDAVLVDSPKQSVDSVAMKHFKSPAKESCSPSDADDTKALIGSSHCPGLINESGPLDHSSPKHQWDRLYPDMLQSSRCLTHARSKESICSMRRASSVHDVEGFSTNSKNVFRDRHASEGPFNHIKSSLLGSTSDSNLTKYSTINRIPQITLNFSDIKNEKKTSPPPSSEQTIIAPKVKDRTHNVTEKVTQVLSLGADVLPEYKLQTPRINKFTILHYSPFKAVWDWLILLLVIYTAIFTPYSAAFLLNDREEQKRRECGYSCSPLNVVDLMVDIMFIIDILINFRTTYVNLNEEVVSDPAKIAIHYFKGWFLIDMVAAVPFDLLIFGSGSDETTTLIGLLKTARLLRLVRVARKLDRYSEYGAAVLMLLMCIFALIAHWLACIWYAIGNVERPYLIHKIGWLDSLGQQIGKRYNYSDASSGPSIKDKYVTALYFTFSSLTSVGFGNVSPNTNSEKIFSICVMLIGSLMYASIFGNVSAIIQRLYSGTARYHMQMLRVKEFIRFHQIPNPLRQRLEEYFQHAWTYTNGIDMNMVLKGFPECLQADICLHLNQNLLQSCKAFRGATKGCLRALAMKFKTTHSPPGDTLVHGGDVLTALYFLSRGSIEILKDDIVVAILGKNDIFGEMIHLYAKPGKSNADVRALTYCDLHKIQREDLLEVLDMYPEFADYFLTNLELTFNLRDDNSKTDYSQSNDSDEDDGTVRKRKNSFKRKTERVVSSEDKDGDTTKENLTYFQCSNKDSEERKDSSLSFSTTVEEETKPLCSGIIGYPAFVHPVEIQTKSRLEKLSHSYKDPTAGEWERKKPKEYPDESAQSALSQAARGLSETESDIMYGEVEHRLDLLQEQLHRLESQMTTDMQTILQILQRQSTLGPPAYSTVTASSEYQRPAIRVQPIAAIKTDRSFSTSSQSPEFLDLEKPALKSKESLSSGVHLNTASEDNLASFLEQERDRTSPFHQQQSKSFLLPSRHPSLPDSSPSTIGMLGLHRQITAEVTNSGNTSGARLLLKRIVQTEAGWFSNFLEVLRFCKHEDLAEQLTGVNIFEPEEGQTVEEDGKPGVLVADQEPVVNEEQSEQDNSISLDNEKSLNNSLADNDSNPEESIGDESGNLDATDEGGAKSTGFSELDIRLRHYQMEVALPALEGKNIIICLPTGSGKTRVAVYITGEHLVKMKANETPGKVVVLVNKVPLVEQHYRTEFGKFLKHLYKVEKVSGDSQLKISFSDVVKKTDILICTAQILENSLSKANKEDEEGVLLSDFSLMIIDECHHTQKAGVYNSIMTRYINQKMKNMRLRKENKKEMPLPQILGLTASPGVGGARKQSKAEEHILKICANLDAYKIMTVQKNAEELGEKVKEPYKTFAIAEERREDPFGDVIKRIMQEIHKHCTMHPSSDPGTQNYEQWAVQKEKTAAKEENQRDRVCAEHLRKYNDTLQLNDTIRMADAFDYVKNFYKEISISENATSDDEYYSDFEEHDNSTTVDYGKFEHQCQKGGVRIFRGWFLPVIYSVICFVGLLGNLLVMLTYIYFKRLKTMTDVYLLNLAAADILFLLTLPFWATSFSRGWIFGLVACKLVYCVYKVSFFSGMLLLMCISADRYFAIAWAASAHRHRSRAVYFSKISCVCLWSLALIFSLPDLMYSKLLEDGNLTLTCVAISEDSIHLKVKLQSGQLVAGFLLPLLVMLFCYIFIIQTLLQARSFEKNKAIKVVFAVVLVFIVFQLPYNWVMLMRTIALARGSNTDCTAEKELDVAEDVTKGLALMRCCLNPFLYAFIGVKFRNDLLKLLKGIGCMSQEQFFRYTSCKQKRSSVAMETTETTTTFSP</sequence>
<reference evidence="29 30" key="1">
    <citation type="submission" date="2019-01" db="EMBL/GenBank/DDBJ databases">
        <title>Draft Genome and Complete Hox-Cluster Characterization of the Sterlet Sturgeon (Acipenser ruthenus).</title>
        <authorList>
            <person name="Wei Q."/>
        </authorList>
    </citation>
    <scope>NUCLEOTIDE SEQUENCE [LARGE SCALE GENOMIC DNA]</scope>
    <source>
        <strain evidence="29">WHYD16114868_AA</strain>
        <tissue evidence="29">Blood</tissue>
    </source>
</reference>
<keyword evidence="13" id="KW-0630">Potassium</keyword>
<evidence type="ECO:0000256" key="19">
    <source>
        <dbReference type="ARBA" id="ARBA00023180"/>
    </source>
</evidence>
<dbReference type="Gene3D" id="1.10.533.10">
    <property type="entry name" value="Death Domain, Fas"/>
    <property type="match status" value="1"/>
</dbReference>